<feature type="coiled-coil region" evidence="1">
    <location>
        <begin position="818"/>
        <end position="845"/>
    </location>
</feature>
<feature type="compositionally biased region" description="Basic and acidic residues" evidence="2">
    <location>
        <begin position="1893"/>
        <end position="1904"/>
    </location>
</feature>
<comment type="caution">
    <text evidence="4">The sequence shown here is derived from an EMBL/GenBank/DDBJ whole genome shotgun (WGS) entry which is preliminary data.</text>
</comment>
<dbReference type="PANTHER" id="PTHR24023">
    <property type="entry name" value="COLLAGEN ALPHA"/>
    <property type="match status" value="1"/>
</dbReference>
<gene>
    <name evidence="4" type="ORF">FQP85_03245</name>
</gene>
<dbReference type="Gene3D" id="2.60.40.10">
    <property type="entry name" value="Immunoglobulins"/>
    <property type="match status" value="1"/>
</dbReference>
<dbReference type="SUPFAM" id="SSF49265">
    <property type="entry name" value="Fibronectin type III"/>
    <property type="match status" value="2"/>
</dbReference>
<feature type="domain" description="Fibronectin type-III" evidence="3">
    <location>
        <begin position="461"/>
        <end position="538"/>
    </location>
</feature>
<dbReference type="CDD" id="cd00063">
    <property type="entry name" value="FN3"/>
    <property type="match status" value="1"/>
</dbReference>
<dbReference type="Proteomes" id="UP000317938">
    <property type="component" value="Unassembled WGS sequence"/>
</dbReference>
<dbReference type="EMBL" id="VNFF01000002">
    <property type="protein sequence ID" value="TVU86106.1"/>
    <property type="molecule type" value="Genomic_DNA"/>
</dbReference>
<dbReference type="SMART" id="SM00060">
    <property type="entry name" value="FN3"/>
    <property type="match status" value="2"/>
</dbReference>
<dbReference type="InterPro" id="IPR032876">
    <property type="entry name" value="J_dom"/>
</dbReference>
<organism evidence="4 5">
    <name type="scientific">Pseudoalteromonas neustonica</name>
    <dbReference type="NCBI Taxonomy" id="1840331"/>
    <lineage>
        <taxon>Bacteria</taxon>
        <taxon>Pseudomonadati</taxon>
        <taxon>Pseudomonadota</taxon>
        <taxon>Gammaproteobacteria</taxon>
        <taxon>Alteromonadales</taxon>
        <taxon>Pseudoalteromonadaceae</taxon>
        <taxon>Pseudoalteromonas</taxon>
    </lineage>
</organism>
<feature type="compositionally biased region" description="Low complexity" evidence="2">
    <location>
        <begin position="2205"/>
        <end position="2221"/>
    </location>
</feature>
<feature type="region of interest" description="Disordered" evidence="2">
    <location>
        <begin position="1893"/>
        <end position="1919"/>
    </location>
</feature>
<reference evidence="4 5" key="1">
    <citation type="submission" date="2019-07" db="EMBL/GenBank/DDBJ databases">
        <title>Diversity of Bacteria from Kongsfjorden, Arctic.</title>
        <authorList>
            <person name="Yu Y."/>
        </authorList>
    </citation>
    <scope>NUCLEOTIDE SEQUENCE [LARGE SCALE GENOMIC DNA]</scope>
    <source>
        <strain evidence="4 5">SM1927</strain>
    </source>
</reference>
<evidence type="ECO:0000313" key="5">
    <source>
        <dbReference type="Proteomes" id="UP000317938"/>
    </source>
</evidence>
<sequence>MSKVVDTVVNVVDTVFDYTGLGALWDSLAPDLPENDLATLGQGLQKGIDQPRRITFGRDRVGGVIAHQAEVEKGDKKWMQLIVLINGAPIDALEEIYIADKKLSDYPSESWDYELSDGRQTTANAKAVAKMAGWTSEHVGFGQSYIFIEIENNREVFEDGIGDMGFLIRGARVWDPRDTSQDPDDETTWLWSQNAVLCALHYVRFYGAYEVPFSKLPLQWWIAAINVCDEDAEFTDAQGVVTTEPRYTTNGSFTFSTKPIDVLNQLEACFAGKIFRQMGQWYVRVGAWYGNPTYTINADDVHGNIKIKWHADLRDRANVVRATFTDPEQNYDRTDAPPVVSAGYQTIDNQILEKSISLPFVRSSTTAQRLATIYLEQTRLGEIELPLKHKGLAAAVGRTVLLNLPRESINNKIYRVTERRFRLDGGVTLMCVEDGPDLWADNLVPGAQDLTPNSDYLVGKPQPVFDVRVTIDGDGNGIIKWNHPTPLAVHEYDVEFINTDANEPVFKTAVTYTQVVIPNLQLGEYTARISAKNIFGRRSQLVAVQFSVLTPTLPTVYVTADYNQITLTAEIAAAGIGTAFEWEFLGTAAQPQNGERVLAQIYNRIGLKSETEYNFRVRSVNHLGASDWVNVTATTTTVDLTEYINELPLTKLSTEAQNLIADINAQVDRLRPETENNLPSLIAKNLDAITGLAEKVQVIDAENPNNLQQQLADSNSKIADLERVTEVLDETVDSSLPALIKINNIAIEQQRLAQQNIGLSLLNVTSAYTNWRNEYERRAFNNERLIDAAVYVDQATGTIVNRAFAYTNESFNSATLMIEGANSKITLASQQIAQSQNRISQAEAQLIVQAAQINQKATFAEVEGQIAGALAALQPAYSWQFNTGNEGFDPDSHHAQGYIVATAQISSPAISYNAAENPMFRLRVRKHAGTTWRGDIKFNGGSTTLHLPSPTGTDFETLTLDATGAAGYTGTITSLEFDLGACDIDFIEVGKRGANDLALADITSRTTELEQDINAATGVMAQYATTAWVNALGYQTQSNVQTLIDSFNTQYSIAATLQEFNDQNIIVKANAAQTWIDGANATIRDQVTSILNSDDGVNQRISTAEQSIDAIAGEISQSITQVSGLEIDVKGLGLNEVIAAYNKMQQDQELAEQSFSLSVANQKLTAVTDDVKSLATQTLELAGLYGQNAAFLTSLNQAFANERTARTTTERELRAEIINEGTRSVAQANERLEAVVGYCIDADGNKVDEVDALACIAAGHEWIAGPLVELINNYTAVFVAAQGYQTAANVQQFISTFDGQYGITATIQQINDEGIITAAKEAQQWINAAEGTITNLITQFVAQPDGINESIALAEESIRANADDIQNEATARQQLSVRMGEAESDLISLDEAIVNEQQARASMGAQLRIEFQTQDLAMLATANEFTRAVTGYCVDANGERVDQDDAVQCELDGHTWIDGPAVQRAVEIGAAWVTLQGYQTQSNVSQLLDTFNATYQISATLQEFADNGTLQKANNAQQFINAAEGYIENQITLFNDKEDGVNATFANVKQRLDAAEGAVTTSILQIQGLELGQQAQGLNDVIAAYNQMMQDREIAELDVKASLANEKLQAQAGDLESLAQQQLELAAIFNSNNAIITSLNKAVANQYQSSVVRDQRYQATFENVTARFSDVTSAIASIDEANTLRDIEFESFVADTISSFDEVSETFASQNQAFSTLEQTLTSKINTDTAEAKNTAIATAQEYTRTAVGYCVNAEGQITSENDAVQCVSDGGSWVNGPLAEFIANMQISNGTDSASIKQLRQVFETVDGKLVARGGWQIDNNGRAVGVVGYNDGEVGNLDLVGDVIRQGVMVGNTFVPTSYVDNSDPLNPVHVFKGRLVLGDGHQVSSLDDIKAQDGADGKDGIDGQDGATGPQGIAGPKGADGLTTYTWLKYADNANGSGLSNSPTNKEYIGFAYNKTTATESTNPADYTWSKIKGKDGANGTDGVPGAKGADGQTTYTWIAYSDNASGSGMYQVPNSSTKYIGIAVNKTTATESTNPADYTWSLFKGADGQDGATGPQGIAGPKGADGLTTYTWLKYADNASGAGLSNSPTNKEYIGFAYNKTTATESTNPADYTWSKIKGEDGANGTDGVPGAKGADGQTTYTWIAYSDNASGSGMYQVPNSNTKYIGIAVNKTTATESGNPANYTWSLFKGADGQNGNDGAQGPQGPIGPTGQTGNTGLTGSRGAGRYTVGTSTGAWSDATANSAVPSNSPVIDDIVTIYKTSDPTIETTKKYNGSTWVGYTLLVNGNALIKGSVDGDSFKAGTRIESPRIDLIGNNFMKVELASGFGPEQLWYWYGPKIMKNGLPDLDKCTRANATEWKDVNGNTFTKGTFIAGALESSVSTSQLVNNPSRELEFTSNGNTIYFAVSYQHRRTYYGPNNGNPTSVYCPSTPQFQPVTGTLYLERWNGSSWVVMASNSITGNYSCTNGFYESELGSPNDPYVASSSSQRSFTYNHTPGSGYQKYRVRAVVNNFVSGAQVGQYLSLAASE</sequence>
<keyword evidence="1" id="KW-0175">Coiled coil</keyword>
<name>A0ABY3FIB0_9GAMM</name>
<dbReference type="InterPro" id="IPR050149">
    <property type="entry name" value="Collagen_superfamily"/>
</dbReference>
<evidence type="ECO:0000256" key="1">
    <source>
        <dbReference type="SAM" id="Coils"/>
    </source>
</evidence>
<dbReference type="InterPro" id="IPR013783">
    <property type="entry name" value="Ig-like_fold"/>
</dbReference>
<feature type="region of interest" description="Disordered" evidence="2">
    <location>
        <begin position="2197"/>
        <end position="2229"/>
    </location>
</feature>
<dbReference type="InterPro" id="IPR036116">
    <property type="entry name" value="FN3_sf"/>
</dbReference>
<dbReference type="InterPro" id="IPR003961">
    <property type="entry name" value="FN3_dom"/>
</dbReference>
<dbReference type="PANTHER" id="PTHR24023:SF1082">
    <property type="entry name" value="COLLAGEN TRIPLE HELIX REPEAT"/>
    <property type="match status" value="1"/>
</dbReference>
<dbReference type="Pfam" id="PF13550">
    <property type="entry name" value="Phage-tail_3"/>
    <property type="match status" value="1"/>
</dbReference>
<feature type="domain" description="Fibronectin type-III" evidence="3">
    <location>
        <begin position="548"/>
        <end position="626"/>
    </location>
</feature>
<protein>
    <recommendedName>
        <fullName evidence="3">Fibronectin type-III domain-containing protein</fullName>
    </recommendedName>
</protein>
<evidence type="ECO:0000259" key="3">
    <source>
        <dbReference type="SMART" id="SM00060"/>
    </source>
</evidence>
<evidence type="ECO:0000313" key="4">
    <source>
        <dbReference type="EMBL" id="TVU86106.1"/>
    </source>
</evidence>
<keyword evidence="5" id="KW-1185">Reference proteome</keyword>
<proteinExistence type="predicted"/>
<dbReference type="RefSeq" id="WP_145234062.1">
    <property type="nucleotide sequence ID" value="NZ_VNFF01000002.1"/>
</dbReference>
<evidence type="ECO:0000256" key="2">
    <source>
        <dbReference type="SAM" id="MobiDB-lite"/>
    </source>
</evidence>
<accession>A0ABY3FIB0</accession>